<sequence length="54" mass="6224">MAKGEAEINRLLHDSLTNEILERQAIEKWDGRLPLIMTKDAPKLLNINDILKLK</sequence>
<proteinExistence type="predicted"/>
<gene>
    <name evidence="1" type="ORF">ANSO36C_51680</name>
</gene>
<evidence type="ECO:0000313" key="2">
    <source>
        <dbReference type="Proteomes" id="UP001055453"/>
    </source>
</evidence>
<organism evidence="1 2">
    <name type="scientific">Nostoc cf. commune SO-36</name>
    <dbReference type="NCBI Taxonomy" id="449208"/>
    <lineage>
        <taxon>Bacteria</taxon>
        <taxon>Bacillati</taxon>
        <taxon>Cyanobacteriota</taxon>
        <taxon>Cyanophyceae</taxon>
        <taxon>Nostocales</taxon>
        <taxon>Nostocaceae</taxon>
        <taxon>Nostoc</taxon>
    </lineage>
</organism>
<name>A0ABM7Z854_NOSCO</name>
<dbReference type="EMBL" id="AP025732">
    <property type="protein sequence ID" value="BDI19366.1"/>
    <property type="molecule type" value="Genomic_DNA"/>
</dbReference>
<evidence type="ECO:0000313" key="1">
    <source>
        <dbReference type="EMBL" id="BDI19366.1"/>
    </source>
</evidence>
<accession>A0ABM7Z854</accession>
<keyword evidence="2" id="KW-1185">Reference proteome</keyword>
<dbReference type="Proteomes" id="UP001055453">
    <property type="component" value="Chromosome"/>
</dbReference>
<reference evidence="1" key="1">
    <citation type="submission" date="2022-04" db="EMBL/GenBank/DDBJ databases">
        <title>Complete genome sequence of a cyanobacterium, Nostoc sp. SO-36, isolated in Antarctica.</title>
        <authorList>
            <person name="Kanesaki Y."/>
            <person name="Effendi D."/>
            <person name="Sakamoto T."/>
            <person name="Ohtani S."/>
            <person name="Awai K."/>
        </authorList>
    </citation>
    <scope>NUCLEOTIDE SEQUENCE</scope>
    <source>
        <strain evidence="1">SO-36</strain>
    </source>
</reference>
<protein>
    <submittedName>
        <fullName evidence="1">Uncharacterized protein</fullName>
    </submittedName>
</protein>